<reference evidence="14 15" key="1">
    <citation type="submission" date="2022-01" db="EMBL/GenBank/DDBJ databases">
        <title>Novel bile acid biosynthetic pathways are enriched in the microbiome of centenarians.</title>
        <authorList>
            <person name="Sato Y."/>
            <person name="Atarashi K."/>
            <person name="Plichta R.D."/>
            <person name="Arai Y."/>
            <person name="Sasajima S."/>
            <person name="Kearney M.S."/>
            <person name="Suda W."/>
            <person name="Takeshita K."/>
            <person name="Sasaki T."/>
            <person name="Okamoto S."/>
            <person name="Skelly N.A."/>
            <person name="Okamura Y."/>
            <person name="Vlamakis H."/>
            <person name="Li Y."/>
            <person name="Tanoue T."/>
            <person name="Takei H."/>
            <person name="Nittono H."/>
            <person name="Narushima S."/>
            <person name="Irie J."/>
            <person name="Itoh H."/>
            <person name="Moriya K."/>
            <person name="Sugiura Y."/>
            <person name="Suematsu M."/>
            <person name="Moritoki N."/>
            <person name="Shibata S."/>
            <person name="Littman R.D."/>
            <person name="Fischbach A.M."/>
            <person name="Uwamino Y."/>
            <person name="Inoue T."/>
            <person name="Honda A."/>
            <person name="Hattori M."/>
            <person name="Murai T."/>
            <person name="Xavier J.R."/>
            <person name="Hirose N."/>
            <person name="Honda K."/>
        </authorList>
    </citation>
    <scope>NUCLEOTIDE SEQUENCE [LARGE SCALE GENOMIC DNA]</scope>
    <source>
        <strain evidence="14 15">CE91-St30</strain>
    </source>
</reference>
<dbReference type="PANTHER" id="PTHR32120:SF10">
    <property type="entry name" value="SMALL RIBOSOMAL SUBUNIT BIOGENESIS GTPASE RSGA"/>
    <property type="match status" value="1"/>
</dbReference>
<evidence type="ECO:0000313" key="14">
    <source>
        <dbReference type="EMBL" id="BDE95819.1"/>
    </source>
</evidence>
<comment type="function">
    <text evidence="10">One of several proteins that assist in the late maturation steps of the functional core of the 30S ribosomal subunit. Helps release RbfA from mature subunits. May play a role in the assembly of ribosomal proteins into the subunit. Circularly permuted GTPase that catalyzes slow GTP hydrolysis, GTPase activity is stimulated by the 30S ribosomal subunit.</text>
</comment>
<feature type="domain" description="CP-type G" evidence="13">
    <location>
        <begin position="94"/>
        <end position="252"/>
    </location>
</feature>
<evidence type="ECO:0000259" key="12">
    <source>
        <dbReference type="PROSITE" id="PS50936"/>
    </source>
</evidence>
<dbReference type="HAMAP" id="MF_01820">
    <property type="entry name" value="GTPase_RsgA"/>
    <property type="match status" value="1"/>
</dbReference>
<evidence type="ECO:0000256" key="5">
    <source>
        <dbReference type="ARBA" id="ARBA00022741"/>
    </source>
</evidence>
<feature type="binding site" evidence="10">
    <location>
        <begin position="194"/>
        <end position="202"/>
    </location>
    <ligand>
        <name>GTP</name>
        <dbReference type="ChEBI" id="CHEBI:37565"/>
    </ligand>
</feature>
<keyword evidence="9 10" id="KW-0342">GTP-binding</keyword>
<gene>
    <name evidence="10" type="primary">rsgA</name>
    <name evidence="14" type="ORF">CE91St30_11520</name>
</gene>
<dbReference type="EMBL" id="AP025564">
    <property type="protein sequence ID" value="BDE95819.1"/>
    <property type="molecule type" value="Genomic_DNA"/>
</dbReference>
<dbReference type="InterPro" id="IPR004881">
    <property type="entry name" value="Ribosome_biogen_GTPase_RsgA"/>
</dbReference>
<dbReference type="PANTHER" id="PTHR32120">
    <property type="entry name" value="SMALL RIBOSOMAL SUBUNIT BIOGENESIS GTPASE RSGA"/>
    <property type="match status" value="1"/>
</dbReference>
<name>A0ABN6MEY1_9ACTN</name>
<dbReference type="InterPro" id="IPR027417">
    <property type="entry name" value="P-loop_NTPase"/>
</dbReference>
<sequence length="507" mass="55596">MNIQDYGFDPRCRPENIQGIPARITAVHRGLFEIVCDKGCGLAHLKQGSYRTSEADYPTVGDFVMVDWAGDGESRIRETLPRSTFFARRDPSSSGHGEQAIAANFDYVFIMQALDRDFNERRLERYLTLAWQSGAAPVVVLTKADCVGDASTHVQIAESIAFGVDVCAISVKTGSGLGALDRYLEPGKTIVLLGSSGVGKSSLANALSEDELMATGEIRESDGRGRHTTSHRQLMLLENGAMLIDTPGMRELGMWNADEGLSQGFADVESYFGQCRFSDCRHDGEPGCAIAEAIRDGSLAPERWESYLKLKIETRLADDKEGFLRDKRQWEKNLSKLVRQMKQADRTAPKTGRPPVRIDRAPAQIEHGMSDSRNAPNAERVSRDRPDYRTQACTESFTCAVCGSVVVPEHAGSDHRNHCPHCLSSLHVDNRPGDRASLCKGVMEPIGVWVRKNGEWALIHRCSSCGKIVSNRIAADDNSVLLMSIATKPLANPPFPLWDMGAATASG</sequence>
<keyword evidence="15" id="KW-1185">Reference proteome</keyword>
<dbReference type="Proteomes" id="UP001320544">
    <property type="component" value="Chromosome"/>
</dbReference>
<comment type="subunit">
    <text evidence="10">Monomer. Associates with 30S ribosomal subunit, binds 16S rRNA.</text>
</comment>
<dbReference type="InterPro" id="IPR013087">
    <property type="entry name" value="Znf_C2H2_type"/>
</dbReference>
<feature type="region of interest" description="Disordered" evidence="11">
    <location>
        <begin position="341"/>
        <end position="387"/>
    </location>
</feature>
<comment type="subcellular location">
    <subcellularLocation>
        <location evidence="10">Cytoplasm</location>
    </subcellularLocation>
</comment>
<dbReference type="Gene3D" id="1.10.40.50">
    <property type="entry name" value="Probable gtpase engc, domain 3"/>
    <property type="match status" value="1"/>
</dbReference>
<evidence type="ECO:0000256" key="2">
    <source>
        <dbReference type="ARBA" id="ARBA00022517"/>
    </source>
</evidence>
<evidence type="ECO:0000256" key="6">
    <source>
        <dbReference type="ARBA" id="ARBA00022801"/>
    </source>
</evidence>
<keyword evidence="7 10" id="KW-0862">Zinc</keyword>
<feature type="binding site" evidence="10">
    <location>
        <position position="280"/>
    </location>
    <ligand>
        <name>Zn(2+)</name>
        <dbReference type="ChEBI" id="CHEBI:29105"/>
    </ligand>
</feature>
<dbReference type="InterPro" id="IPR010914">
    <property type="entry name" value="RsgA_GTPase_dom"/>
</dbReference>
<keyword evidence="8 10" id="KW-0694">RNA-binding</keyword>
<feature type="binding site" evidence="10">
    <location>
        <position position="282"/>
    </location>
    <ligand>
        <name>Zn(2+)</name>
        <dbReference type="ChEBI" id="CHEBI:29105"/>
    </ligand>
</feature>
<dbReference type="InterPro" id="IPR024439">
    <property type="entry name" value="RNHCP"/>
</dbReference>
<evidence type="ECO:0000259" key="13">
    <source>
        <dbReference type="PROSITE" id="PS51721"/>
    </source>
</evidence>
<evidence type="ECO:0000256" key="8">
    <source>
        <dbReference type="ARBA" id="ARBA00022884"/>
    </source>
</evidence>
<evidence type="ECO:0000256" key="11">
    <source>
        <dbReference type="SAM" id="MobiDB-lite"/>
    </source>
</evidence>
<dbReference type="PROSITE" id="PS50936">
    <property type="entry name" value="ENGC_GTPASE"/>
    <property type="match status" value="1"/>
</dbReference>
<dbReference type="SUPFAM" id="SSF52540">
    <property type="entry name" value="P-loop containing nucleoside triphosphate hydrolases"/>
    <property type="match status" value="1"/>
</dbReference>
<dbReference type="PROSITE" id="PS00028">
    <property type="entry name" value="ZINC_FINGER_C2H2_1"/>
    <property type="match status" value="1"/>
</dbReference>
<comment type="cofactor">
    <cofactor evidence="10">
        <name>Zn(2+)</name>
        <dbReference type="ChEBI" id="CHEBI:29105"/>
    </cofactor>
    <text evidence="10">Binds 1 zinc ion per subunit.</text>
</comment>
<dbReference type="PROSITE" id="PS51721">
    <property type="entry name" value="G_CP"/>
    <property type="match status" value="1"/>
</dbReference>
<organism evidence="14 15">
    <name type="scientific">Raoultibacter timonensis</name>
    <dbReference type="NCBI Taxonomy" id="1907662"/>
    <lineage>
        <taxon>Bacteria</taxon>
        <taxon>Bacillati</taxon>
        <taxon>Actinomycetota</taxon>
        <taxon>Coriobacteriia</taxon>
        <taxon>Eggerthellales</taxon>
        <taxon>Eggerthellaceae</taxon>
        <taxon>Raoultibacter</taxon>
    </lineage>
</organism>
<evidence type="ECO:0000256" key="7">
    <source>
        <dbReference type="ARBA" id="ARBA00022833"/>
    </source>
</evidence>
<evidence type="ECO:0000256" key="3">
    <source>
        <dbReference type="ARBA" id="ARBA00022723"/>
    </source>
</evidence>
<dbReference type="Pfam" id="PF03193">
    <property type="entry name" value="RsgA_GTPase"/>
    <property type="match status" value="1"/>
</dbReference>
<dbReference type="NCBIfam" id="TIGR00157">
    <property type="entry name" value="ribosome small subunit-dependent GTPase A"/>
    <property type="match status" value="1"/>
</dbReference>
<feature type="domain" description="EngC GTPase" evidence="12">
    <location>
        <begin position="103"/>
        <end position="250"/>
    </location>
</feature>
<keyword evidence="3 10" id="KW-0479">Metal-binding</keyword>
<keyword evidence="1 10" id="KW-0963">Cytoplasm</keyword>
<dbReference type="RefSeq" id="WP_219724286.1">
    <property type="nucleotide sequence ID" value="NZ_AP025564.1"/>
</dbReference>
<feature type="binding site" evidence="10">
    <location>
        <position position="288"/>
    </location>
    <ligand>
        <name>Zn(2+)</name>
        <dbReference type="ChEBI" id="CHEBI:29105"/>
    </ligand>
</feature>
<accession>A0ABN6MEY1</accession>
<protein>
    <recommendedName>
        <fullName evidence="10">Small ribosomal subunit biogenesis GTPase RsgA</fullName>
        <ecNumber evidence="10">3.6.1.-</ecNumber>
    </recommendedName>
</protein>
<keyword evidence="4 10" id="KW-0699">rRNA-binding</keyword>
<evidence type="ECO:0000313" key="15">
    <source>
        <dbReference type="Proteomes" id="UP001320544"/>
    </source>
</evidence>
<feature type="binding site" evidence="10">
    <location>
        <begin position="142"/>
        <end position="145"/>
    </location>
    <ligand>
        <name>GTP</name>
        <dbReference type="ChEBI" id="CHEBI:37565"/>
    </ligand>
</feature>
<evidence type="ECO:0000256" key="10">
    <source>
        <dbReference type="HAMAP-Rule" id="MF_01820"/>
    </source>
</evidence>
<dbReference type="Pfam" id="PF12647">
    <property type="entry name" value="RNHCP"/>
    <property type="match status" value="1"/>
</dbReference>
<keyword evidence="5 10" id="KW-0547">Nucleotide-binding</keyword>
<dbReference type="EC" id="3.6.1.-" evidence="10"/>
<dbReference type="Gene3D" id="3.40.50.300">
    <property type="entry name" value="P-loop containing nucleotide triphosphate hydrolases"/>
    <property type="match status" value="1"/>
</dbReference>
<dbReference type="InterPro" id="IPR030378">
    <property type="entry name" value="G_CP_dom"/>
</dbReference>
<evidence type="ECO:0000256" key="9">
    <source>
        <dbReference type="ARBA" id="ARBA00023134"/>
    </source>
</evidence>
<evidence type="ECO:0000256" key="4">
    <source>
        <dbReference type="ARBA" id="ARBA00022730"/>
    </source>
</evidence>
<evidence type="ECO:0000256" key="1">
    <source>
        <dbReference type="ARBA" id="ARBA00022490"/>
    </source>
</evidence>
<keyword evidence="6 10" id="KW-0378">Hydrolase</keyword>
<feature type="binding site" evidence="10">
    <location>
        <position position="275"/>
    </location>
    <ligand>
        <name>Zn(2+)</name>
        <dbReference type="ChEBI" id="CHEBI:29105"/>
    </ligand>
</feature>
<comment type="similarity">
    <text evidence="10">Belongs to the TRAFAC class YlqF/YawG GTPase family. RsgA subfamily.</text>
</comment>
<keyword evidence="2 10" id="KW-0690">Ribosome biogenesis</keyword>
<proteinExistence type="inferred from homology"/>
<dbReference type="CDD" id="cd01854">
    <property type="entry name" value="YjeQ_EngC"/>
    <property type="match status" value="1"/>
</dbReference>